<reference evidence="1 2" key="1">
    <citation type="submission" date="2020-05" db="EMBL/GenBank/DDBJ databases">
        <title>Identification and distribution of gene clusters putatively required for synthesis of sphingolipid metabolism inhibitors in phylogenetically diverse species of the filamentous fungus Fusarium.</title>
        <authorList>
            <person name="Kim H.-S."/>
            <person name="Busman M."/>
            <person name="Brown D.W."/>
            <person name="Divon H."/>
            <person name="Uhlig S."/>
            <person name="Proctor R.H."/>
        </authorList>
    </citation>
    <scope>NUCLEOTIDE SEQUENCE [LARGE SCALE GENOMIC DNA]</scope>
    <source>
        <strain evidence="1 2">NRRL 25211</strain>
    </source>
</reference>
<proteinExistence type="predicted"/>
<dbReference type="AlphaFoldDB" id="A0A8H5L9S6"/>
<evidence type="ECO:0000313" key="2">
    <source>
        <dbReference type="Proteomes" id="UP000544095"/>
    </source>
</evidence>
<name>A0A8H5L9S6_9HYPO</name>
<dbReference type="EMBL" id="JAAOAR010000330">
    <property type="protein sequence ID" value="KAF5587509.1"/>
    <property type="molecule type" value="Genomic_DNA"/>
</dbReference>
<sequence length="119" mass="12720">MATHNHNTGENVNQAEQANLPKSATISVSFNNTGTATGPERFEAVENFRAQLLIVYKPPTAIGIPTLPQFSPSASEPQKAVMTVSYDPSLTDLTFLQSTAKIAAGNVNWYGANKLIVVS</sequence>
<organism evidence="1 2">
    <name type="scientific">Fusarium pseudoanthophilum</name>
    <dbReference type="NCBI Taxonomy" id="48495"/>
    <lineage>
        <taxon>Eukaryota</taxon>
        <taxon>Fungi</taxon>
        <taxon>Dikarya</taxon>
        <taxon>Ascomycota</taxon>
        <taxon>Pezizomycotina</taxon>
        <taxon>Sordariomycetes</taxon>
        <taxon>Hypocreomycetidae</taxon>
        <taxon>Hypocreales</taxon>
        <taxon>Nectriaceae</taxon>
        <taxon>Fusarium</taxon>
        <taxon>Fusarium fujikuroi species complex</taxon>
    </lineage>
</organism>
<protein>
    <submittedName>
        <fullName evidence="1">Uncharacterized protein</fullName>
    </submittedName>
</protein>
<dbReference type="Proteomes" id="UP000544095">
    <property type="component" value="Unassembled WGS sequence"/>
</dbReference>
<comment type="caution">
    <text evidence="1">The sequence shown here is derived from an EMBL/GenBank/DDBJ whole genome shotgun (WGS) entry which is preliminary data.</text>
</comment>
<accession>A0A8H5L9S6</accession>
<keyword evidence="2" id="KW-1185">Reference proteome</keyword>
<evidence type="ECO:0000313" key="1">
    <source>
        <dbReference type="EMBL" id="KAF5587509.1"/>
    </source>
</evidence>
<gene>
    <name evidence="1" type="ORF">FPANT_6854</name>
</gene>